<reference evidence="12 13" key="1">
    <citation type="submission" date="2019-09" db="EMBL/GenBank/DDBJ databases">
        <title>NBRP : Genome information of microbial organism related human and environment.</title>
        <authorList>
            <person name="Hattori M."/>
            <person name="Oshima K."/>
            <person name="Inaba H."/>
            <person name="Suda W."/>
            <person name="Sakamoto M."/>
            <person name="Iino T."/>
            <person name="Kitahara M."/>
            <person name="Oshida Y."/>
            <person name="Iida T."/>
            <person name="Kudo T."/>
            <person name="Itoh T."/>
            <person name="Ohkuma M."/>
        </authorList>
    </citation>
    <scope>NUCLEOTIDE SEQUENCE [LARGE SCALE GENOMIC DNA]</scope>
    <source>
        <strain evidence="12 13">Hi-2</strain>
    </source>
</reference>
<evidence type="ECO:0000256" key="1">
    <source>
        <dbReference type="ARBA" id="ARBA00011955"/>
    </source>
</evidence>
<evidence type="ECO:0000256" key="9">
    <source>
        <dbReference type="ARBA" id="ARBA00048540"/>
    </source>
</evidence>
<comment type="caution">
    <text evidence="12">The sequence shown here is derived from an EMBL/GenBank/DDBJ whole genome shotgun (WGS) entry which is preliminary data.</text>
</comment>
<dbReference type="RefSeq" id="WP_150001078.1">
    <property type="nucleotide sequence ID" value="NZ_BKCL01000010.1"/>
</dbReference>
<gene>
    <name evidence="12" type="primary">nosX</name>
    <name evidence="12" type="ORF">JCM17844_24900</name>
</gene>
<evidence type="ECO:0000256" key="10">
    <source>
        <dbReference type="PIRNR" id="PIRNR006268"/>
    </source>
</evidence>
<protein>
    <recommendedName>
        <fullName evidence="2 10">FAD:protein FMN transferase</fullName>
        <ecNumber evidence="1 10">2.7.1.180</ecNumber>
    </recommendedName>
    <alternativeName>
        <fullName evidence="8 10">Flavin transferase</fullName>
    </alternativeName>
</protein>
<feature type="binding site" evidence="11">
    <location>
        <position position="186"/>
    </location>
    <ligand>
        <name>Mg(2+)</name>
        <dbReference type="ChEBI" id="CHEBI:18420"/>
    </ligand>
</feature>
<comment type="similarity">
    <text evidence="10">Belongs to the ApbE family.</text>
</comment>
<sequence>MIPHNRMTKPASPLTRRRFIGIVGFCAGATLLPFRAHATTRRHQWSGVALGARASMQLVHPDAAKARHIIHLAVQEIERLEAVFSLYRHESALSKLNREGYLSAPPLELVELLQRAKSISRATNGLFDITVQPLWQRYHRYYSAHPDAETPPPVDDILPLINWRAVRIDPAHIGFDKPGMAITLNGIAQGYITDRVADLLKRNGVDRVLLDLGETRAMGLREDGRAWAVGVADPQAPARISGHIECVDRAVATSGGYGLMFDAARRISHLLNPHTGASIPAARSITVVADQAATADAWSTAFSLMKNKDIIKQAVQMDHLAVYQSDPTQGLKHLV</sequence>
<evidence type="ECO:0000256" key="8">
    <source>
        <dbReference type="ARBA" id="ARBA00031306"/>
    </source>
</evidence>
<feature type="binding site" evidence="11">
    <location>
        <position position="300"/>
    </location>
    <ligand>
        <name>Mg(2+)</name>
        <dbReference type="ChEBI" id="CHEBI:18420"/>
    </ligand>
</feature>
<dbReference type="Pfam" id="PF02424">
    <property type="entry name" value="ApbE"/>
    <property type="match status" value="1"/>
</dbReference>
<dbReference type="PROSITE" id="PS51318">
    <property type="entry name" value="TAT"/>
    <property type="match status" value="1"/>
</dbReference>
<evidence type="ECO:0000256" key="5">
    <source>
        <dbReference type="ARBA" id="ARBA00022723"/>
    </source>
</evidence>
<comment type="cofactor">
    <cofactor evidence="11">
        <name>Mg(2+)</name>
        <dbReference type="ChEBI" id="CHEBI:18420"/>
    </cofactor>
    <cofactor evidence="11">
        <name>Mn(2+)</name>
        <dbReference type="ChEBI" id="CHEBI:29035"/>
    </cofactor>
    <text evidence="11">Magnesium. Can also use manganese.</text>
</comment>
<dbReference type="InterPro" id="IPR003374">
    <property type="entry name" value="ApbE-like_sf"/>
</dbReference>
<dbReference type="PANTHER" id="PTHR30040">
    <property type="entry name" value="THIAMINE BIOSYNTHESIS LIPOPROTEIN APBE"/>
    <property type="match status" value="1"/>
</dbReference>
<dbReference type="PIRSF" id="PIRSF006268">
    <property type="entry name" value="ApbE"/>
    <property type="match status" value="1"/>
</dbReference>
<feature type="binding site" evidence="11">
    <location>
        <position position="296"/>
    </location>
    <ligand>
        <name>Mg(2+)</name>
        <dbReference type="ChEBI" id="CHEBI:18420"/>
    </ligand>
</feature>
<dbReference type="Proteomes" id="UP000322084">
    <property type="component" value="Unassembled WGS sequence"/>
</dbReference>
<dbReference type="EC" id="2.7.1.180" evidence="1 10"/>
<evidence type="ECO:0000256" key="3">
    <source>
        <dbReference type="ARBA" id="ARBA00022630"/>
    </source>
</evidence>
<evidence type="ECO:0000313" key="13">
    <source>
        <dbReference type="Proteomes" id="UP000322084"/>
    </source>
</evidence>
<dbReference type="EMBL" id="BKCL01000010">
    <property type="protein sequence ID" value="GEQ98853.1"/>
    <property type="molecule type" value="Genomic_DNA"/>
</dbReference>
<dbReference type="AlphaFoldDB" id="A0A5A7MU57"/>
<dbReference type="GO" id="GO:0016740">
    <property type="term" value="F:transferase activity"/>
    <property type="evidence" value="ECO:0007669"/>
    <property type="project" value="UniProtKB-UniRule"/>
</dbReference>
<dbReference type="GO" id="GO:0046872">
    <property type="term" value="F:metal ion binding"/>
    <property type="evidence" value="ECO:0007669"/>
    <property type="project" value="UniProtKB-UniRule"/>
</dbReference>
<evidence type="ECO:0000256" key="11">
    <source>
        <dbReference type="PIRSR" id="PIRSR006268-2"/>
    </source>
</evidence>
<evidence type="ECO:0000313" key="12">
    <source>
        <dbReference type="EMBL" id="GEQ98853.1"/>
    </source>
</evidence>
<proteinExistence type="inferred from homology"/>
<evidence type="ECO:0000256" key="6">
    <source>
        <dbReference type="ARBA" id="ARBA00022827"/>
    </source>
</evidence>
<evidence type="ECO:0000256" key="7">
    <source>
        <dbReference type="ARBA" id="ARBA00022842"/>
    </source>
</evidence>
<organism evidence="12 13">
    <name type="scientific">Iodidimonas gelatinilytica</name>
    <dbReference type="NCBI Taxonomy" id="1236966"/>
    <lineage>
        <taxon>Bacteria</taxon>
        <taxon>Pseudomonadati</taxon>
        <taxon>Pseudomonadota</taxon>
        <taxon>Alphaproteobacteria</taxon>
        <taxon>Iodidimonadales</taxon>
        <taxon>Iodidimonadaceae</taxon>
        <taxon>Iodidimonas</taxon>
    </lineage>
</organism>
<name>A0A5A7MU57_9PROT</name>
<dbReference type="SUPFAM" id="SSF143631">
    <property type="entry name" value="ApbE-like"/>
    <property type="match status" value="1"/>
</dbReference>
<comment type="catalytic activity">
    <reaction evidence="9 10">
        <text>L-threonyl-[protein] + FAD = FMN-L-threonyl-[protein] + AMP + H(+)</text>
        <dbReference type="Rhea" id="RHEA:36847"/>
        <dbReference type="Rhea" id="RHEA-COMP:11060"/>
        <dbReference type="Rhea" id="RHEA-COMP:11061"/>
        <dbReference type="ChEBI" id="CHEBI:15378"/>
        <dbReference type="ChEBI" id="CHEBI:30013"/>
        <dbReference type="ChEBI" id="CHEBI:57692"/>
        <dbReference type="ChEBI" id="CHEBI:74257"/>
        <dbReference type="ChEBI" id="CHEBI:456215"/>
        <dbReference type="EC" id="2.7.1.180"/>
    </reaction>
</comment>
<dbReference type="InterPro" id="IPR006311">
    <property type="entry name" value="TAT_signal"/>
</dbReference>
<keyword evidence="7 10" id="KW-0460">Magnesium</keyword>
<accession>A0A5A7MU57</accession>
<keyword evidence="3 10" id="KW-0285">Flavoprotein</keyword>
<evidence type="ECO:0000256" key="4">
    <source>
        <dbReference type="ARBA" id="ARBA00022679"/>
    </source>
</evidence>
<keyword evidence="6 10" id="KW-0274">FAD</keyword>
<keyword evidence="5 10" id="KW-0479">Metal-binding</keyword>
<evidence type="ECO:0000256" key="2">
    <source>
        <dbReference type="ARBA" id="ARBA00016337"/>
    </source>
</evidence>
<dbReference type="InterPro" id="IPR024932">
    <property type="entry name" value="ApbE"/>
</dbReference>
<keyword evidence="4 10" id="KW-0808">Transferase</keyword>
<dbReference type="PANTHER" id="PTHR30040:SF2">
    <property type="entry name" value="FAD:PROTEIN FMN TRANSFERASE"/>
    <property type="match status" value="1"/>
</dbReference>
<dbReference type="Gene3D" id="3.10.520.10">
    <property type="entry name" value="ApbE-like domains"/>
    <property type="match status" value="1"/>
</dbReference>